<name>A0A9Y4N8Q9_9TELE</name>
<feature type="region of interest" description="Disordered" evidence="1">
    <location>
        <begin position="390"/>
        <end position="453"/>
    </location>
</feature>
<evidence type="ECO:0000313" key="2">
    <source>
        <dbReference type="Proteomes" id="UP000694891"/>
    </source>
</evidence>
<gene>
    <name evidence="3" type="primary">LOC103363153</name>
</gene>
<sequence>MPRLTVIYPKSQGLTGPGGKVGLDCGSKWMEEAKEEKEGEPAERSPEHGSNQAPAEGQAQHTWWSQTLRTLRPWYSWAPVGAVLLVCQLEALLHPSGSLLDTCWALLLLCLLWGVLGGCIHALKCRLQPGQEQGENPQRPQQEEEEEVVTENWRNQCSRLPPTRSPGLHLPLTLALADSLLLCVLQEPLSNPSVPHIQALLSRLESVSHALEKADVGSEVTLEEVDGGSMLTDKLKLMCRYLRQRTGSLRALVQVQEDFEASVKDLLQGLDGLWAQLEELHAGVTLSKRGSRDQVDVASAQTDAETLFAVLTHHRNRLESCQAHLNNSTQRLQELTWSHTHTSNSLKCSSESVWPELLLQSNIEQFDKVQESFISLEQQTSTFQAHLEGLGKGNQEGHAGPLAHANGARESPQTSRHVQSGCTSEVSQERSNSTSASSSVCSADAETETDGPHSLCERSALHFTSTIGLLRRSGRRK</sequence>
<proteinExistence type="predicted"/>
<dbReference type="RefSeq" id="XP_008288000.1">
    <property type="nucleotide sequence ID" value="XM_008289778.1"/>
</dbReference>
<dbReference type="AlphaFoldDB" id="A0A9Y4N8Q9"/>
<dbReference type="GeneID" id="103363153"/>
<evidence type="ECO:0000313" key="3">
    <source>
        <dbReference type="RefSeq" id="XP_008288000.1"/>
    </source>
</evidence>
<feature type="region of interest" description="Disordered" evidence="1">
    <location>
        <begin position="12"/>
        <end position="59"/>
    </location>
</feature>
<feature type="compositionally biased region" description="Low complexity" evidence="1">
    <location>
        <begin position="130"/>
        <end position="140"/>
    </location>
</feature>
<feature type="region of interest" description="Disordered" evidence="1">
    <location>
        <begin position="130"/>
        <end position="150"/>
    </location>
</feature>
<dbReference type="Proteomes" id="UP000694891">
    <property type="component" value="Unplaced"/>
</dbReference>
<reference evidence="3" key="1">
    <citation type="submission" date="2025-08" db="UniProtKB">
        <authorList>
            <consortium name="RefSeq"/>
        </authorList>
    </citation>
    <scope>IDENTIFICATION</scope>
</reference>
<protein>
    <submittedName>
        <fullName evidence="3">Uncharacterized protein LOC103363153</fullName>
    </submittedName>
</protein>
<organism evidence="2 3">
    <name type="scientific">Stegastes partitus</name>
    <name type="common">bicolor damselfish</name>
    <dbReference type="NCBI Taxonomy" id="144197"/>
    <lineage>
        <taxon>Eukaryota</taxon>
        <taxon>Metazoa</taxon>
        <taxon>Chordata</taxon>
        <taxon>Craniata</taxon>
        <taxon>Vertebrata</taxon>
        <taxon>Euteleostomi</taxon>
        <taxon>Actinopterygii</taxon>
        <taxon>Neopterygii</taxon>
        <taxon>Teleostei</taxon>
        <taxon>Neoteleostei</taxon>
        <taxon>Acanthomorphata</taxon>
        <taxon>Ovalentaria</taxon>
        <taxon>Pomacentridae</taxon>
        <taxon>Stegastes</taxon>
    </lineage>
</organism>
<feature type="compositionally biased region" description="Low complexity" evidence="1">
    <location>
        <begin position="429"/>
        <end position="442"/>
    </location>
</feature>
<accession>A0A9Y4N8Q9</accession>
<evidence type="ECO:0000256" key="1">
    <source>
        <dbReference type="SAM" id="MobiDB-lite"/>
    </source>
</evidence>
<feature type="compositionally biased region" description="Polar residues" evidence="1">
    <location>
        <begin position="48"/>
        <end position="59"/>
    </location>
</feature>
<feature type="compositionally biased region" description="Basic and acidic residues" evidence="1">
    <location>
        <begin position="29"/>
        <end position="47"/>
    </location>
</feature>
<feature type="compositionally biased region" description="Polar residues" evidence="1">
    <location>
        <begin position="411"/>
        <end position="426"/>
    </location>
</feature>
<keyword evidence="2" id="KW-1185">Reference proteome</keyword>